<sequence length="356" mass="41023">METISNEEENHEAGEATEACERPMWQQWLLRLGKGLLIGLVSLLLLYFWGMIWFDGPFSSGGFGNALLATLWLALLVVAWRKFASKKHRCIVCLLAWSVIVVPRSFVQPSNDRDWAPEFAKTGSSEIDGDVVTLKQVRNFDYTRDGEQTERWETRQVKLSNLRGMDLFHSTFGGDRIGHPLLSFDFGPDGRICLSVETRREKNEEFSVVGGLYKMFELQYIFATEEDCVRLRASVRDEPCYLYRIDMPAEDVRAFFLSALEVQNDLAQKPRFYHIIYSNCTTSLRNRLPADQRGEFDLRMLVNGLLDEYLYGHGHFHDEGLPFPELRQKAYINPAAKEAHDSSEFSEKIRADRPGW</sequence>
<dbReference type="AlphaFoldDB" id="A0AAE2V8A6"/>
<feature type="region of interest" description="Disordered" evidence="1">
    <location>
        <begin position="337"/>
        <end position="356"/>
    </location>
</feature>
<feature type="domain" description="Lnb N-terminal periplasmic" evidence="3">
    <location>
        <begin position="149"/>
        <end position="292"/>
    </location>
</feature>
<dbReference type="EMBL" id="JAENIG010000006">
    <property type="protein sequence ID" value="MBK1855267.1"/>
    <property type="molecule type" value="Genomic_DNA"/>
</dbReference>
<evidence type="ECO:0000313" key="4">
    <source>
        <dbReference type="EMBL" id="MBK1855267.1"/>
    </source>
</evidence>
<keyword evidence="5" id="KW-1185">Reference proteome</keyword>
<keyword evidence="2" id="KW-0812">Transmembrane</keyword>
<evidence type="ECO:0000259" key="3">
    <source>
        <dbReference type="Pfam" id="PF13387"/>
    </source>
</evidence>
<accession>A0AAE2V8A6</accession>
<name>A0AAE2V8A6_9BACT</name>
<keyword evidence="2" id="KW-1133">Transmembrane helix</keyword>
<evidence type="ECO:0000313" key="5">
    <source>
        <dbReference type="Proteomes" id="UP000634206"/>
    </source>
</evidence>
<proteinExistence type="predicted"/>
<feature type="transmembrane region" description="Helical" evidence="2">
    <location>
        <begin position="32"/>
        <end position="52"/>
    </location>
</feature>
<dbReference type="Pfam" id="PF13387">
    <property type="entry name" value="Lnb_N"/>
    <property type="match status" value="1"/>
</dbReference>
<dbReference type="InterPro" id="IPR025178">
    <property type="entry name" value="Lnb_N"/>
</dbReference>
<dbReference type="Proteomes" id="UP000634206">
    <property type="component" value="Unassembled WGS sequence"/>
</dbReference>
<feature type="transmembrane region" description="Helical" evidence="2">
    <location>
        <begin position="58"/>
        <end position="78"/>
    </location>
</feature>
<reference evidence="4" key="1">
    <citation type="submission" date="2021-01" db="EMBL/GenBank/DDBJ databases">
        <title>Modified the classification status of verrucomicrobia.</title>
        <authorList>
            <person name="Feng X."/>
        </authorList>
    </citation>
    <scope>NUCLEOTIDE SEQUENCE</scope>
    <source>
        <strain evidence="4">5K15</strain>
    </source>
</reference>
<dbReference type="RefSeq" id="WP_309489880.1">
    <property type="nucleotide sequence ID" value="NZ_JAENIG010000006.1"/>
</dbReference>
<organism evidence="4 5">
    <name type="scientific">Oceaniferula flava</name>
    <dbReference type="NCBI Taxonomy" id="2800421"/>
    <lineage>
        <taxon>Bacteria</taxon>
        <taxon>Pseudomonadati</taxon>
        <taxon>Verrucomicrobiota</taxon>
        <taxon>Verrucomicrobiia</taxon>
        <taxon>Verrucomicrobiales</taxon>
        <taxon>Verrucomicrobiaceae</taxon>
        <taxon>Oceaniferula</taxon>
    </lineage>
</organism>
<evidence type="ECO:0000256" key="1">
    <source>
        <dbReference type="SAM" id="MobiDB-lite"/>
    </source>
</evidence>
<protein>
    <submittedName>
        <fullName evidence="4">DUF4105 domain-containing protein</fullName>
    </submittedName>
</protein>
<comment type="caution">
    <text evidence="4">The sequence shown here is derived from an EMBL/GenBank/DDBJ whole genome shotgun (WGS) entry which is preliminary data.</text>
</comment>
<evidence type="ECO:0000256" key="2">
    <source>
        <dbReference type="SAM" id="Phobius"/>
    </source>
</evidence>
<gene>
    <name evidence="4" type="ORF">JIN83_09880</name>
</gene>
<keyword evidence="2" id="KW-0472">Membrane</keyword>